<name>A0A1V0GWH7_9RHOB</name>
<evidence type="ECO:0000256" key="1">
    <source>
        <dbReference type="ARBA" id="ARBA00008791"/>
    </source>
</evidence>
<protein>
    <submittedName>
        <fullName evidence="3">Universal stress protein</fullName>
    </submittedName>
</protein>
<dbReference type="KEGG" id="pye:A6J80_19060"/>
<dbReference type="SUPFAM" id="SSF52402">
    <property type="entry name" value="Adenine nucleotide alpha hydrolases-like"/>
    <property type="match status" value="2"/>
</dbReference>
<evidence type="ECO:0000313" key="4">
    <source>
        <dbReference type="Proteomes" id="UP000191257"/>
    </source>
</evidence>
<proteinExistence type="inferred from homology"/>
<organism evidence="3 4">
    <name type="scientific">Paracoccus yeei</name>
    <dbReference type="NCBI Taxonomy" id="147645"/>
    <lineage>
        <taxon>Bacteria</taxon>
        <taxon>Pseudomonadati</taxon>
        <taxon>Pseudomonadota</taxon>
        <taxon>Alphaproteobacteria</taxon>
        <taxon>Rhodobacterales</taxon>
        <taxon>Paracoccaceae</taxon>
        <taxon>Paracoccus</taxon>
    </lineage>
</organism>
<comment type="similarity">
    <text evidence="1">Belongs to the universal stress protein A family.</text>
</comment>
<keyword evidence="4" id="KW-1185">Reference proteome</keyword>
<dbReference type="CDD" id="cd00293">
    <property type="entry name" value="USP-like"/>
    <property type="match status" value="2"/>
</dbReference>
<dbReference type="InterPro" id="IPR006016">
    <property type="entry name" value="UspA"/>
</dbReference>
<evidence type="ECO:0000259" key="2">
    <source>
        <dbReference type="Pfam" id="PF00582"/>
    </source>
</evidence>
<dbReference type="PANTHER" id="PTHR46268:SF6">
    <property type="entry name" value="UNIVERSAL STRESS PROTEIN UP12"/>
    <property type="match status" value="1"/>
</dbReference>
<dbReference type="PANTHER" id="PTHR46268">
    <property type="entry name" value="STRESS RESPONSE PROTEIN NHAX"/>
    <property type="match status" value="1"/>
</dbReference>
<gene>
    <name evidence="3" type="ORF">A6J80_19060</name>
</gene>
<dbReference type="Pfam" id="PF00582">
    <property type="entry name" value="Usp"/>
    <property type="match status" value="2"/>
</dbReference>
<dbReference type="Proteomes" id="UP000191257">
    <property type="component" value="Chromosome"/>
</dbReference>
<dbReference type="EMBL" id="CP020442">
    <property type="protein sequence ID" value="ARC38178.1"/>
    <property type="molecule type" value="Genomic_DNA"/>
</dbReference>
<sequence length="285" mass="30626">MRNYLVASDLSGRSDHALARAAALAQGDDDARITLLHVIDEAGPASTEAEDRLRAQAARVVPASVALRCVTLPGDPDETILRLARETGAALILMGVPRPRRFLQGLAGTTAERVLTAAACPVAVVRHPADRPWHRILLALAEDRSALPVARALDRLGLVWGADVTVLHATHLPSPPTLRTGGLSSVSLQRLDNEAMAHLELRLRRRLRPALKAAGHLHYALRHGAAPTALARLQREDRFDLLVTGARGQGALRRLILGSTSAEMIRNAEIDLICVPVGPLRKPAL</sequence>
<dbReference type="STRING" id="147645.A6J80_19060"/>
<dbReference type="InterPro" id="IPR006015">
    <property type="entry name" value="Universal_stress_UspA"/>
</dbReference>
<feature type="domain" description="UspA" evidence="2">
    <location>
        <begin position="2"/>
        <end position="126"/>
    </location>
</feature>
<reference evidence="3" key="1">
    <citation type="submission" date="2017-12" db="EMBL/GenBank/DDBJ databases">
        <title>FDA dAtabase for Regulatory Grade micrObial Sequences (FDA-ARGOS): Supporting development and validation of Infectious Disease Dx tests.</title>
        <authorList>
            <person name="Campos J."/>
            <person name="Goldberg B."/>
            <person name="Tallon L."/>
            <person name="Sadzewicz L."/>
            <person name="Sengamalay N."/>
            <person name="Ott S."/>
            <person name="Godinez A."/>
            <person name="Nagaraj S."/>
            <person name="Vyas G."/>
            <person name="Aluvathingal J."/>
            <person name="Nadendla S."/>
            <person name="Geyer C."/>
            <person name="Nandy P."/>
            <person name="Hobson J."/>
            <person name="Sichtig H."/>
        </authorList>
    </citation>
    <scope>NUCLEOTIDE SEQUENCE</scope>
    <source>
        <strain evidence="3">FDAARGOS_252</strain>
    </source>
</reference>
<dbReference type="Gene3D" id="3.40.50.620">
    <property type="entry name" value="HUPs"/>
    <property type="match status" value="2"/>
</dbReference>
<dbReference type="PRINTS" id="PR01438">
    <property type="entry name" value="UNVRSLSTRESS"/>
</dbReference>
<feature type="domain" description="UspA" evidence="2">
    <location>
        <begin position="133"/>
        <end position="276"/>
    </location>
</feature>
<accession>A0A1V0GWH7</accession>
<dbReference type="InterPro" id="IPR014729">
    <property type="entry name" value="Rossmann-like_a/b/a_fold"/>
</dbReference>
<dbReference type="AlphaFoldDB" id="A0A1V0GWH7"/>
<dbReference type="eggNOG" id="COG0589">
    <property type="taxonomic scope" value="Bacteria"/>
</dbReference>
<evidence type="ECO:0000313" key="3">
    <source>
        <dbReference type="EMBL" id="ARC38178.1"/>
    </source>
</evidence>
<dbReference type="RefSeq" id="WP_080622574.1">
    <property type="nucleotide sequence ID" value="NZ_CAWMZI010000001.1"/>
</dbReference>